<dbReference type="Proteomes" id="UP000245802">
    <property type="component" value="Chromosome"/>
</dbReference>
<dbReference type="SUPFAM" id="SSF46689">
    <property type="entry name" value="Homeodomain-like"/>
    <property type="match status" value="1"/>
</dbReference>
<accession>A0A2Z3H2A8</accession>
<dbReference type="Gene3D" id="3.30.450.20">
    <property type="entry name" value="PAS domain"/>
    <property type="match status" value="1"/>
</dbReference>
<dbReference type="GO" id="GO:0043565">
    <property type="term" value="F:sequence-specific DNA binding"/>
    <property type="evidence" value="ECO:0007669"/>
    <property type="project" value="InterPro"/>
</dbReference>
<dbReference type="InterPro" id="IPR035965">
    <property type="entry name" value="PAS-like_dom_sf"/>
</dbReference>
<dbReference type="Pfam" id="PF00158">
    <property type="entry name" value="Sigma54_activat"/>
    <property type="match status" value="1"/>
</dbReference>
<dbReference type="Pfam" id="PF25601">
    <property type="entry name" value="AAA_lid_14"/>
    <property type="match status" value="1"/>
</dbReference>
<dbReference type="KEGG" id="gog:C1280_00980"/>
<dbReference type="InterPro" id="IPR002078">
    <property type="entry name" value="Sigma_54_int"/>
</dbReference>
<feature type="compositionally biased region" description="Low complexity" evidence="5">
    <location>
        <begin position="111"/>
        <end position="123"/>
    </location>
</feature>
<dbReference type="Pfam" id="PF13188">
    <property type="entry name" value="PAS_8"/>
    <property type="match status" value="1"/>
</dbReference>
<dbReference type="GO" id="GO:0006355">
    <property type="term" value="P:regulation of DNA-templated transcription"/>
    <property type="evidence" value="ECO:0007669"/>
    <property type="project" value="InterPro"/>
</dbReference>
<organism evidence="7 8">
    <name type="scientific">Gemmata obscuriglobus</name>
    <dbReference type="NCBI Taxonomy" id="114"/>
    <lineage>
        <taxon>Bacteria</taxon>
        <taxon>Pseudomonadati</taxon>
        <taxon>Planctomycetota</taxon>
        <taxon>Planctomycetia</taxon>
        <taxon>Gemmatales</taxon>
        <taxon>Gemmataceae</taxon>
        <taxon>Gemmata</taxon>
    </lineage>
</organism>
<dbReference type="Gene3D" id="1.10.8.60">
    <property type="match status" value="1"/>
</dbReference>
<evidence type="ECO:0000256" key="2">
    <source>
        <dbReference type="ARBA" id="ARBA00022840"/>
    </source>
</evidence>
<dbReference type="PRINTS" id="PR01590">
    <property type="entry name" value="HTHFIS"/>
</dbReference>
<dbReference type="InterPro" id="IPR058031">
    <property type="entry name" value="AAA_lid_NorR"/>
</dbReference>
<dbReference type="Gene3D" id="3.40.50.300">
    <property type="entry name" value="P-loop containing nucleotide triphosphate hydrolases"/>
    <property type="match status" value="1"/>
</dbReference>
<dbReference type="CDD" id="cd00009">
    <property type="entry name" value="AAA"/>
    <property type="match status" value="1"/>
</dbReference>
<feature type="region of interest" description="Disordered" evidence="5">
    <location>
        <begin position="86"/>
        <end position="127"/>
    </location>
</feature>
<dbReference type="PROSITE" id="PS50045">
    <property type="entry name" value="SIGMA54_INTERACT_4"/>
    <property type="match status" value="1"/>
</dbReference>
<evidence type="ECO:0000313" key="8">
    <source>
        <dbReference type="Proteomes" id="UP000245802"/>
    </source>
</evidence>
<keyword evidence="2" id="KW-0067">ATP-binding</keyword>
<keyword evidence="4" id="KW-0804">Transcription</keyword>
<dbReference type="GO" id="GO:0005524">
    <property type="term" value="F:ATP binding"/>
    <property type="evidence" value="ECO:0007669"/>
    <property type="project" value="UniProtKB-KW"/>
</dbReference>
<proteinExistence type="predicted"/>
<evidence type="ECO:0000256" key="4">
    <source>
        <dbReference type="ARBA" id="ARBA00023163"/>
    </source>
</evidence>
<dbReference type="OrthoDB" id="266149at2"/>
<name>A0A2Z3H2A8_9BACT</name>
<dbReference type="PANTHER" id="PTHR32071">
    <property type="entry name" value="TRANSCRIPTIONAL REGULATORY PROTEIN"/>
    <property type="match status" value="1"/>
</dbReference>
<dbReference type="SUPFAM" id="SSF55785">
    <property type="entry name" value="PYP-like sensor domain (PAS domain)"/>
    <property type="match status" value="1"/>
</dbReference>
<dbReference type="SUPFAM" id="SSF52540">
    <property type="entry name" value="P-loop containing nucleoside triphosphate hydrolases"/>
    <property type="match status" value="1"/>
</dbReference>
<evidence type="ECO:0000256" key="5">
    <source>
        <dbReference type="SAM" id="MobiDB-lite"/>
    </source>
</evidence>
<evidence type="ECO:0000256" key="3">
    <source>
        <dbReference type="ARBA" id="ARBA00023015"/>
    </source>
</evidence>
<protein>
    <recommendedName>
        <fullName evidence="6">Sigma-54 factor interaction domain-containing protein</fullName>
    </recommendedName>
</protein>
<dbReference type="InterPro" id="IPR027417">
    <property type="entry name" value="P-loop_NTPase"/>
</dbReference>
<dbReference type="Pfam" id="PF02954">
    <property type="entry name" value="HTH_8"/>
    <property type="match status" value="1"/>
</dbReference>
<gene>
    <name evidence="7" type="ORF">C1280_00980</name>
</gene>
<dbReference type="InterPro" id="IPR009057">
    <property type="entry name" value="Homeodomain-like_sf"/>
</dbReference>
<dbReference type="AlphaFoldDB" id="A0A2Z3H2A8"/>
<dbReference type="Gene3D" id="1.10.10.60">
    <property type="entry name" value="Homeodomain-like"/>
    <property type="match status" value="1"/>
</dbReference>
<evidence type="ECO:0000313" key="7">
    <source>
        <dbReference type="EMBL" id="AWM35734.1"/>
    </source>
</evidence>
<sequence length="464" mass="49357">MSGVPNPPSGKGRPRGSGGFGWRAFFHHSATPVFVLGKGKRLRYANPAWERLAGVTLKEALGMVCSQRRHSTPLAAALAPTPEALAGRHDRARRPAPPGRNGPPWWDVTFAPLAPGAEPPGDAADAKRGKETFGIVGFVTVVGEPVPAAAKKVPAAVSALRDRRAAHFGFDLLAGETPAAGRLVSQARLAASVAAPVWIVGEPGSGKETTARVIHHASANRDRAFVGIDCAGLQPYLVESLLFGHGGLAGADRVGTLYLKEPAALPRDLQQRLADHFTDTPAARLICGSERTAGDGVMSGGALVPMFQTALSAFEVRVPPLRERLGDLPRLAARLLGRPLDPAALAVLREHSWPVNLRELAGTLHEAARSAESGPVLREHLPHELRVKVGIARTHPPKSLNLDEILAAVEKKLIQLALKKANNHQTETAELLGVFRAKLWRRLDALGIPIPPQPPKPRKPEGGD</sequence>
<feature type="domain" description="Sigma-54 factor interaction" evidence="6">
    <location>
        <begin position="173"/>
        <end position="369"/>
    </location>
</feature>
<dbReference type="EMBL" id="CP025958">
    <property type="protein sequence ID" value="AWM35734.1"/>
    <property type="molecule type" value="Genomic_DNA"/>
</dbReference>
<keyword evidence="1" id="KW-0547">Nucleotide-binding</keyword>
<dbReference type="InterPro" id="IPR002197">
    <property type="entry name" value="HTH_Fis"/>
</dbReference>
<evidence type="ECO:0000256" key="1">
    <source>
        <dbReference type="ARBA" id="ARBA00022741"/>
    </source>
</evidence>
<keyword evidence="3" id="KW-0805">Transcription regulation</keyword>
<evidence type="ECO:0000259" key="6">
    <source>
        <dbReference type="PROSITE" id="PS50045"/>
    </source>
</evidence>
<dbReference type="InterPro" id="IPR000014">
    <property type="entry name" value="PAS"/>
</dbReference>
<reference evidence="7 8" key="1">
    <citation type="submission" date="2018-01" db="EMBL/GenBank/DDBJ databases">
        <title>G. obscuriglobus.</title>
        <authorList>
            <person name="Franke J."/>
            <person name="Blomberg W."/>
            <person name="Selmecki A."/>
        </authorList>
    </citation>
    <scope>NUCLEOTIDE SEQUENCE [LARGE SCALE GENOMIC DNA]</scope>
    <source>
        <strain evidence="7 8">DSM 5831</strain>
    </source>
</reference>
<keyword evidence="8" id="KW-1185">Reference proteome</keyword>